<reference evidence="12 13" key="1">
    <citation type="submission" date="2018-06" db="EMBL/GenBank/DDBJ databases">
        <title>Extensive metabolic versatility and redundancy in microbially diverse, dynamic hydrothermal sediments.</title>
        <authorList>
            <person name="Dombrowski N."/>
            <person name="Teske A."/>
            <person name="Baker B.J."/>
        </authorList>
    </citation>
    <scope>NUCLEOTIDE SEQUENCE [LARGE SCALE GENOMIC DNA]</scope>
    <source>
        <strain evidence="12">B35_G9</strain>
    </source>
</reference>
<comment type="caution">
    <text evidence="12">The sequence shown here is derived from an EMBL/GenBank/DDBJ whole genome shotgun (WGS) entry which is preliminary data.</text>
</comment>
<dbReference type="GO" id="GO:0004746">
    <property type="term" value="F:riboflavin synthase activity"/>
    <property type="evidence" value="ECO:0007669"/>
    <property type="project" value="UniProtKB-UniRule"/>
</dbReference>
<evidence type="ECO:0000256" key="5">
    <source>
        <dbReference type="ARBA" id="ARBA00013950"/>
    </source>
</evidence>
<comment type="pathway">
    <text evidence="3">Cofactor biosynthesis; riboflavin biosynthesis; riboflavin from 2-hydroxy-3-oxobutyl phosphate and 5-amino-6-(D-ribitylamino)uracil: step 2/2.</text>
</comment>
<feature type="repeat" description="Lumazine-binding" evidence="10">
    <location>
        <begin position="100"/>
        <end position="196"/>
    </location>
</feature>
<feature type="repeat" description="Lumazine-binding" evidence="10">
    <location>
        <begin position="1"/>
        <end position="99"/>
    </location>
</feature>
<keyword evidence="7" id="KW-0808">Transferase</keyword>
<evidence type="ECO:0000259" key="11">
    <source>
        <dbReference type="PROSITE" id="PS51177"/>
    </source>
</evidence>
<dbReference type="PANTHER" id="PTHR21098">
    <property type="entry name" value="RIBOFLAVIN SYNTHASE ALPHA CHAIN"/>
    <property type="match status" value="1"/>
</dbReference>
<accession>A0A660S8A8</accession>
<feature type="domain" description="Lumazine-binding" evidence="11">
    <location>
        <begin position="1"/>
        <end position="99"/>
    </location>
</feature>
<organism evidence="12 13">
    <name type="scientific">candidate division TA06 bacterium</name>
    <dbReference type="NCBI Taxonomy" id="2250710"/>
    <lineage>
        <taxon>Bacteria</taxon>
        <taxon>Bacteria division TA06</taxon>
    </lineage>
</organism>
<feature type="domain" description="Lumazine-binding" evidence="11">
    <location>
        <begin position="100"/>
        <end position="196"/>
    </location>
</feature>
<dbReference type="InterPro" id="IPR001783">
    <property type="entry name" value="Lumazine-bd"/>
</dbReference>
<evidence type="ECO:0000256" key="6">
    <source>
        <dbReference type="ARBA" id="ARBA00022619"/>
    </source>
</evidence>
<evidence type="ECO:0000256" key="1">
    <source>
        <dbReference type="ARBA" id="ARBA00000968"/>
    </source>
</evidence>
<evidence type="ECO:0000256" key="9">
    <source>
        <dbReference type="NCBIfam" id="TIGR00187"/>
    </source>
</evidence>
<dbReference type="Pfam" id="PF00677">
    <property type="entry name" value="Lum_binding"/>
    <property type="match status" value="2"/>
</dbReference>
<dbReference type="NCBIfam" id="TIGR00187">
    <property type="entry name" value="ribE"/>
    <property type="match status" value="1"/>
</dbReference>
<dbReference type="PROSITE" id="PS51177">
    <property type="entry name" value="LUMAZINE_BIND"/>
    <property type="match status" value="2"/>
</dbReference>
<dbReference type="EMBL" id="QNBC01000039">
    <property type="protein sequence ID" value="RKX66556.1"/>
    <property type="molecule type" value="Genomic_DNA"/>
</dbReference>
<dbReference type="SUPFAM" id="SSF63380">
    <property type="entry name" value="Riboflavin synthase domain-like"/>
    <property type="match status" value="2"/>
</dbReference>
<name>A0A660S8A8_UNCT6</name>
<proteinExistence type="predicted"/>
<dbReference type="FunFam" id="2.40.30.20:FF:000004">
    <property type="entry name" value="Riboflavin synthase, alpha subunit"/>
    <property type="match status" value="1"/>
</dbReference>
<dbReference type="GO" id="GO:0009231">
    <property type="term" value="P:riboflavin biosynthetic process"/>
    <property type="evidence" value="ECO:0007669"/>
    <property type="project" value="UniProtKB-KW"/>
</dbReference>
<dbReference type="InterPro" id="IPR023366">
    <property type="entry name" value="ATP_synth_asu-like_sf"/>
</dbReference>
<dbReference type="NCBIfam" id="NF006767">
    <property type="entry name" value="PRK09289.1"/>
    <property type="match status" value="1"/>
</dbReference>
<dbReference type="InterPro" id="IPR017938">
    <property type="entry name" value="Riboflavin_synthase-like_b-brl"/>
</dbReference>
<gene>
    <name evidence="12" type="ORF">DRP44_03820</name>
</gene>
<dbReference type="InterPro" id="IPR026017">
    <property type="entry name" value="Lumazine-bd_dom"/>
</dbReference>
<comment type="function">
    <text evidence="2">Catalyzes the dismutation of two molecules of 6,7-dimethyl-8-ribityllumazine, resulting in the formation of riboflavin and 5-amino-6-(D-ribitylamino)uracil.</text>
</comment>
<dbReference type="Gene3D" id="2.40.30.20">
    <property type="match status" value="2"/>
</dbReference>
<dbReference type="PANTHER" id="PTHR21098:SF12">
    <property type="entry name" value="RIBOFLAVIN SYNTHASE"/>
    <property type="match status" value="1"/>
</dbReference>
<evidence type="ECO:0000256" key="4">
    <source>
        <dbReference type="ARBA" id="ARBA00012827"/>
    </source>
</evidence>
<evidence type="ECO:0000256" key="2">
    <source>
        <dbReference type="ARBA" id="ARBA00002803"/>
    </source>
</evidence>
<dbReference type="Proteomes" id="UP000282321">
    <property type="component" value="Unassembled WGS sequence"/>
</dbReference>
<sequence>MFTGLIESLGTISSLKIEGKGMYVDVIIEDRFLEEVKNGDSISVDGVCLTVTDIYSDGFKVFAMKETVDKTLLKQGSKLKGRKVNLEKSLKIGDRLDGHLVYGHVDFTTNVVSVSKEGYARILKFKLPSKQRKYIVPKGSVAVNGVSLTVKDIDLSSFSVSLIPETQDRTNLALLRTGEIVNVELDIIGKYVENFIKR</sequence>
<dbReference type="PIRSF" id="PIRSF000498">
    <property type="entry name" value="Riboflavin_syn_A"/>
    <property type="match status" value="1"/>
</dbReference>
<evidence type="ECO:0000256" key="3">
    <source>
        <dbReference type="ARBA" id="ARBA00004887"/>
    </source>
</evidence>
<keyword evidence="6" id="KW-0686">Riboflavin biosynthesis</keyword>
<dbReference type="EC" id="2.5.1.9" evidence="4 9"/>
<evidence type="ECO:0000313" key="13">
    <source>
        <dbReference type="Proteomes" id="UP000282321"/>
    </source>
</evidence>
<dbReference type="CDD" id="cd00402">
    <property type="entry name" value="Riboflavin_synthase_like"/>
    <property type="match status" value="1"/>
</dbReference>
<dbReference type="AlphaFoldDB" id="A0A660S8A8"/>
<keyword evidence="8" id="KW-0677">Repeat</keyword>
<comment type="catalytic activity">
    <reaction evidence="1">
        <text>2 6,7-dimethyl-8-(1-D-ribityl)lumazine + H(+) = 5-amino-6-(D-ribitylamino)uracil + riboflavin</text>
        <dbReference type="Rhea" id="RHEA:20772"/>
        <dbReference type="ChEBI" id="CHEBI:15378"/>
        <dbReference type="ChEBI" id="CHEBI:15934"/>
        <dbReference type="ChEBI" id="CHEBI:57986"/>
        <dbReference type="ChEBI" id="CHEBI:58201"/>
        <dbReference type="EC" id="2.5.1.9"/>
    </reaction>
</comment>
<protein>
    <recommendedName>
        <fullName evidence="5 9">Riboflavin synthase</fullName>
        <ecNumber evidence="4 9">2.5.1.9</ecNumber>
    </recommendedName>
</protein>
<evidence type="ECO:0000256" key="7">
    <source>
        <dbReference type="ARBA" id="ARBA00022679"/>
    </source>
</evidence>
<evidence type="ECO:0000256" key="10">
    <source>
        <dbReference type="PROSITE-ProRule" id="PRU00524"/>
    </source>
</evidence>
<dbReference type="NCBIfam" id="NF009566">
    <property type="entry name" value="PRK13020.1"/>
    <property type="match status" value="1"/>
</dbReference>
<evidence type="ECO:0000256" key="8">
    <source>
        <dbReference type="ARBA" id="ARBA00022737"/>
    </source>
</evidence>
<evidence type="ECO:0000313" key="12">
    <source>
        <dbReference type="EMBL" id="RKX66556.1"/>
    </source>
</evidence>